<keyword evidence="2" id="KW-1185">Reference proteome</keyword>
<accession>A0A9C6X8V1</accession>
<keyword evidence="1" id="KW-0472">Membrane</keyword>
<keyword evidence="1" id="KW-1133">Transmembrane helix</keyword>
<evidence type="ECO:0000313" key="2">
    <source>
        <dbReference type="Proteomes" id="UP000504606"/>
    </source>
</evidence>
<dbReference type="Proteomes" id="UP000504606">
    <property type="component" value="Unplaced"/>
</dbReference>
<sequence length="213" mass="24734">MFKRLDLTNFLSQHEIKTGVYHFSSYRAKACAYPTPQHWLFHHHKLCKCYVFKFFVFFFCFCLIEHLTFDLQKHRSSFIVKCNLRCFFSLQSKSLFQHDYSTKSNLSHRVPLKPLNINNSNTTPSKISANISYSNSCPNKIYVPYSIQSSAPPQVVSINPRHLPFKLLNSSNNANTTVPLARVNNINCSTISVSNIFYCTWKPLFNLALRLCF</sequence>
<protein>
    <submittedName>
        <fullName evidence="3">Uncharacterized protein LOC127751569</fullName>
    </submittedName>
</protein>
<organism evidence="2 3">
    <name type="scientific">Frankliniella occidentalis</name>
    <name type="common">Western flower thrips</name>
    <name type="synonym">Euthrips occidentalis</name>
    <dbReference type="NCBI Taxonomy" id="133901"/>
    <lineage>
        <taxon>Eukaryota</taxon>
        <taxon>Metazoa</taxon>
        <taxon>Ecdysozoa</taxon>
        <taxon>Arthropoda</taxon>
        <taxon>Hexapoda</taxon>
        <taxon>Insecta</taxon>
        <taxon>Pterygota</taxon>
        <taxon>Neoptera</taxon>
        <taxon>Paraneoptera</taxon>
        <taxon>Thysanoptera</taxon>
        <taxon>Terebrantia</taxon>
        <taxon>Thripoidea</taxon>
        <taxon>Thripidae</taxon>
        <taxon>Frankliniella</taxon>
    </lineage>
</organism>
<proteinExistence type="predicted"/>
<dbReference type="RefSeq" id="XP_052131258.1">
    <property type="nucleotide sequence ID" value="XM_052275298.1"/>
</dbReference>
<dbReference type="GeneID" id="127751569"/>
<evidence type="ECO:0000313" key="3">
    <source>
        <dbReference type="RefSeq" id="XP_052131258.1"/>
    </source>
</evidence>
<keyword evidence="1" id="KW-0812">Transmembrane</keyword>
<dbReference type="KEGG" id="foc:127751569"/>
<feature type="transmembrane region" description="Helical" evidence="1">
    <location>
        <begin position="50"/>
        <end position="69"/>
    </location>
</feature>
<name>A0A9C6X8V1_FRAOC</name>
<evidence type="ECO:0000256" key="1">
    <source>
        <dbReference type="SAM" id="Phobius"/>
    </source>
</evidence>
<gene>
    <name evidence="3" type="primary">LOC127751569</name>
</gene>
<dbReference type="AlphaFoldDB" id="A0A9C6X8V1"/>
<reference evidence="3" key="1">
    <citation type="submission" date="2025-08" db="UniProtKB">
        <authorList>
            <consortium name="RefSeq"/>
        </authorList>
    </citation>
    <scope>IDENTIFICATION</scope>
    <source>
        <tissue evidence="3">Whole organism</tissue>
    </source>
</reference>